<protein>
    <recommendedName>
        <fullName evidence="6">ABC transporter</fullName>
    </recommendedName>
</protein>
<dbReference type="GO" id="GO:0120010">
    <property type="term" value="P:intermembrane phospholipid transfer"/>
    <property type="evidence" value="ECO:0007669"/>
    <property type="project" value="TreeGrafter"/>
</dbReference>
<organism evidence="4 5">
    <name type="scientific">Stenotrophobium rhamnosiphilum</name>
    <dbReference type="NCBI Taxonomy" id="2029166"/>
    <lineage>
        <taxon>Bacteria</taxon>
        <taxon>Pseudomonadati</taxon>
        <taxon>Pseudomonadota</taxon>
        <taxon>Gammaproteobacteria</taxon>
        <taxon>Nevskiales</taxon>
        <taxon>Nevskiaceae</taxon>
        <taxon>Stenotrophobium</taxon>
    </lineage>
</organism>
<reference evidence="4 5" key="1">
    <citation type="submission" date="2018-04" db="EMBL/GenBank/DDBJ databases">
        <title>Novel species isolated from glacier.</title>
        <authorList>
            <person name="Liu Q."/>
            <person name="Xin Y.-H."/>
        </authorList>
    </citation>
    <scope>NUCLEOTIDE SEQUENCE [LARGE SCALE GENOMIC DNA]</scope>
    <source>
        <strain evidence="4 5">GT1R17</strain>
    </source>
</reference>
<evidence type="ECO:0000256" key="2">
    <source>
        <dbReference type="ARBA" id="ARBA00022729"/>
    </source>
</evidence>
<dbReference type="GO" id="GO:0016020">
    <property type="term" value="C:membrane"/>
    <property type="evidence" value="ECO:0007669"/>
    <property type="project" value="InterPro"/>
</dbReference>
<comment type="caution">
    <text evidence="4">The sequence shown here is derived from an EMBL/GenBank/DDBJ whole genome shotgun (WGS) entry which is preliminary data.</text>
</comment>
<dbReference type="AlphaFoldDB" id="A0A2T5MDZ8"/>
<dbReference type="Pfam" id="PF04333">
    <property type="entry name" value="MlaA"/>
    <property type="match status" value="1"/>
</dbReference>
<feature type="region of interest" description="Disordered" evidence="3">
    <location>
        <begin position="216"/>
        <end position="262"/>
    </location>
</feature>
<dbReference type="PANTHER" id="PTHR30035:SF3">
    <property type="entry name" value="INTERMEMBRANE PHOSPHOLIPID TRANSPORT SYSTEM LIPOPROTEIN MLAA"/>
    <property type="match status" value="1"/>
</dbReference>
<feature type="compositionally biased region" description="Basic and acidic residues" evidence="3">
    <location>
        <begin position="239"/>
        <end position="248"/>
    </location>
</feature>
<dbReference type="InterPro" id="IPR007428">
    <property type="entry name" value="MlaA"/>
</dbReference>
<name>A0A2T5MDZ8_9GAMM</name>
<dbReference type="OrthoDB" id="9785326at2"/>
<evidence type="ECO:0000256" key="1">
    <source>
        <dbReference type="ARBA" id="ARBA00010634"/>
    </source>
</evidence>
<evidence type="ECO:0000313" key="5">
    <source>
        <dbReference type="Proteomes" id="UP000244248"/>
    </source>
</evidence>
<dbReference type="PANTHER" id="PTHR30035">
    <property type="entry name" value="LIPOPROTEIN VACJ-RELATED"/>
    <property type="match status" value="1"/>
</dbReference>
<comment type="similarity">
    <text evidence="1">Belongs to the MlaA family.</text>
</comment>
<gene>
    <name evidence="4" type="ORF">CJD38_14185</name>
</gene>
<evidence type="ECO:0000313" key="4">
    <source>
        <dbReference type="EMBL" id="PTU30782.1"/>
    </source>
</evidence>
<accession>A0A2T5MDZ8</accession>
<dbReference type="PRINTS" id="PR01805">
    <property type="entry name" value="VACJLIPOPROT"/>
</dbReference>
<dbReference type="Proteomes" id="UP000244248">
    <property type="component" value="Unassembled WGS sequence"/>
</dbReference>
<proteinExistence type="inferred from homology"/>
<dbReference type="EMBL" id="QANS01000005">
    <property type="protein sequence ID" value="PTU30782.1"/>
    <property type="molecule type" value="Genomic_DNA"/>
</dbReference>
<keyword evidence="2" id="KW-0732">Signal</keyword>
<keyword evidence="5" id="KW-1185">Reference proteome</keyword>
<evidence type="ECO:0008006" key="6">
    <source>
        <dbReference type="Google" id="ProtNLM"/>
    </source>
</evidence>
<evidence type="ECO:0000256" key="3">
    <source>
        <dbReference type="SAM" id="MobiDB-lite"/>
    </source>
</evidence>
<sequence length="262" mass="28760">MLLISVMLGACAHSPIDEPSDPLEPVNRAFYSFNEQLDNFVARPAAKGYVAAVPEEVRNGVRNFFSNLSYPTVVVNSALQGKFKQSGLDLTRFVMNSTFGLCGFLDPATMVGLVRHDEDFGQTLGYWGVGPGWYLMLPFFGPSSNRDLTGRAIGITTDPLTYVGDSTINLAMTGASAIKTRADLLSADSVLEQQFDRYVFIRSAYLQRRQSLVYDGNPPRESYELDDEDDGDSAPAPAAKEDSSESKTSDTSPIPRFNIDIR</sequence>